<accession>A0A017T3H1</accession>
<dbReference type="EMBL" id="ASRX01000042">
    <property type="protein sequence ID" value="EYF03804.1"/>
    <property type="molecule type" value="Genomic_DNA"/>
</dbReference>
<feature type="compositionally biased region" description="Polar residues" evidence="1">
    <location>
        <begin position="28"/>
        <end position="41"/>
    </location>
</feature>
<keyword evidence="3" id="KW-1185">Reference proteome</keyword>
<gene>
    <name evidence="2" type="ORF">CAP_5234</name>
</gene>
<evidence type="ECO:0000256" key="1">
    <source>
        <dbReference type="SAM" id="MobiDB-lite"/>
    </source>
</evidence>
<evidence type="ECO:0000313" key="3">
    <source>
        <dbReference type="Proteomes" id="UP000019678"/>
    </source>
</evidence>
<name>A0A017T3H1_9BACT</name>
<feature type="region of interest" description="Disordered" evidence="1">
    <location>
        <begin position="20"/>
        <end position="43"/>
    </location>
</feature>
<sequence>MFQVAHVRWNRGQHVLDSLPRRRRGQVTGLNRSPSPLSGTENVMMGPRCVSRGGWALVTTRPHRRALTTRPRSRCCDALSAGAL</sequence>
<proteinExistence type="predicted"/>
<reference evidence="2 3" key="1">
    <citation type="submission" date="2013-05" db="EMBL/GenBank/DDBJ databases">
        <title>Genome assembly of Chondromyces apiculatus DSM 436.</title>
        <authorList>
            <person name="Sharma G."/>
            <person name="Khatri I."/>
            <person name="Kaur C."/>
            <person name="Mayilraj S."/>
            <person name="Subramanian S."/>
        </authorList>
    </citation>
    <scope>NUCLEOTIDE SEQUENCE [LARGE SCALE GENOMIC DNA]</scope>
    <source>
        <strain evidence="2 3">DSM 436</strain>
    </source>
</reference>
<dbReference type="Proteomes" id="UP000019678">
    <property type="component" value="Unassembled WGS sequence"/>
</dbReference>
<comment type="caution">
    <text evidence="2">The sequence shown here is derived from an EMBL/GenBank/DDBJ whole genome shotgun (WGS) entry which is preliminary data.</text>
</comment>
<organism evidence="2 3">
    <name type="scientific">Chondromyces apiculatus DSM 436</name>
    <dbReference type="NCBI Taxonomy" id="1192034"/>
    <lineage>
        <taxon>Bacteria</taxon>
        <taxon>Pseudomonadati</taxon>
        <taxon>Myxococcota</taxon>
        <taxon>Polyangia</taxon>
        <taxon>Polyangiales</taxon>
        <taxon>Polyangiaceae</taxon>
        <taxon>Chondromyces</taxon>
    </lineage>
</organism>
<dbReference type="AlphaFoldDB" id="A0A017T3H1"/>
<protein>
    <submittedName>
        <fullName evidence="2">Uncharacterized protein</fullName>
    </submittedName>
</protein>
<evidence type="ECO:0000313" key="2">
    <source>
        <dbReference type="EMBL" id="EYF03804.1"/>
    </source>
</evidence>
<dbReference type="STRING" id="1192034.CAP_5234"/>